<keyword evidence="2" id="KW-1185">Reference proteome</keyword>
<gene>
    <name evidence="1" type="ORF">K488DRAFT_79604</name>
</gene>
<protein>
    <submittedName>
        <fullName evidence="1">RraA-like protein</fullName>
    </submittedName>
</protein>
<organism evidence="1 2">
    <name type="scientific">Vararia minispora EC-137</name>
    <dbReference type="NCBI Taxonomy" id="1314806"/>
    <lineage>
        <taxon>Eukaryota</taxon>
        <taxon>Fungi</taxon>
        <taxon>Dikarya</taxon>
        <taxon>Basidiomycota</taxon>
        <taxon>Agaricomycotina</taxon>
        <taxon>Agaricomycetes</taxon>
        <taxon>Russulales</taxon>
        <taxon>Lachnocladiaceae</taxon>
        <taxon>Vararia</taxon>
    </lineage>
</organism>
<accession>A0ACB8QGP8</accession>
<dbReference type="EMBL" id="MU273619">
    <property type="protein sequence ID" value="KAI0030486.1"/>
    <property type="molecule type" value="Genomic_DNA"/>
</dbReference>
<reference evidence="1" key="2">
    <citation type="journal article" date="2022" name="New Phytol.">
        <title>Evolutionary transition to the ectomycorrhizal habit in the genomes of a hyperdiverse lineage of mushroom-forming fungi.</title>
        <authorList>
            <person name="Looney B."/>
            <person name="Miyauchi S."/>
            <person name="Morin E."/>
            <person name="Drula E."/>
            <person name="Courty P.E."/>
            <person name="Kohler A."/>
            <person name="Kuo A."/>
            <person name="LaButti K."/>
            <person name="Pangilinan J."/>
            <person name="Lipzen A."/>
            <person name="Riley R."/>
            <person name="Andreopoulos W."/>
            <person name="He G."/>
            <person name="Johnson J."/>
            <person name="Nolan M."/>
            <person name="Tritt A."/>
            <person name="Barry K.W."/>
            <person name="Grigoriev I.V."/>
            <person name="Nagy L.G."/>
            <person name="Hibbett D."/>
            <person name="Henrissat B."/>
            <person name="Matheny P.B."/>
            <person name="Labbe J."/>
            <person name="Martin F.M."/>
        </authorList>
    </citation>
    <scope>NUCLEOTIDE SEQUENCE</scope>
    <source>
        <strain evidence="1">EC-137</strain>
    </source>
</reference>
<comment type="caution">
    <text evidence="1">The sequence shown here is derived from an EMBL/GenBank/DDBJ whole genome shotgun (WGS) entry which is preliminary data.</text>
</comment>
<name>A0ACB8QGP8_9AGAM</name>
<proteinExistence type="predicted"/>
<evidence type="ECO:0000313" key="2">
    <source>
        <dbReference type="Proteomes" id="UP000814128"/>
    </source>
</evidence>
<dbReference type="Proteomes" id="UP000814128">
    <property type="component" value="Unassembled WGS sequence"/>
</dbReference>
<sequence length="228" mass="24089">MSSSLALADFSTCEISDALLKLGVPHGGHIPDLARFSPTPSSDTAPPRLCGPAYTVRMVLVSDTDAPRLQGHFVDCIPDGSVAFIAAPSNAQSAVWGGLMTLGALARGCRGTVVYGRARDLSEHRSLGYPLFALGTSTVGQAPFTRASEVQVPVIVNVTESGLPQVEVRPGDLLVGDEDGVVCVPRELEGEVVERAKRGREVDARCAEDIKKGVGVAESFRRHRGTKL</sequence>
<reference evidence="1" key="1">
    <citation type="submission" date="2021-02" db="EMBL/GenBank/DDBJ databases">
        <authorList>
            <consortium name="DOE Joint Genome Institute"/>
            <person name="Ahrendt S."/>
            <person name="Looney B.P."/>
            <person name="Miyauchi S."/>
            <person name="Morin E."/>
            <person name="Drula E."/>
            <person name="Courty P.E."/>
            <person name="Chicoki N."/>
            <person name="Fauchery L."/>
            <person name="Kohler A."/>
            <person name="Kuo A."/>
            <person name="Labutti K."/>
            <person name="Pangilinan J."/>
            <person name="Lipzen A."/>
            <person name="Riley R."/>
            <person name="Andreopoulos W."/>
            <person name="He G."/>
            <person name="Johnson J."/>
            <person name="Barry K.W."/>
            <person name="Grigoriev I.V."/>
            <person name="Nagy L."/>
            <person name="Hibbett D."/>
            <person name="Henrissat B."/>
            <person name="Matheny P.B."/>
            <person name="Labbe J."/>
            <person name="Martin F."/>
        </authorList>
    </citation>
    <scope>NUCLEOTIDE SEQUENCE</scope>
    <source>
        <strain evidence="1">EC-137</strain>
    </source>
</reference>
<evidence type="ECO:0000313" key="1">
    <source>
        <dbReference type="EMBL" id="KAI0030486.1"/>
    </source>
</evidence>